<keyword evidence="3" id="KW-1185">Reference proteome</keyword>
<reference evidence="2 3" key="1">
    <citation type="submission" date="2020-03" db="EMBL/GenBank/DDBJ databases">
        <authorList>
            <person name="Kim M.K."/>
        </authorList>
    </citation>
    <scope>NUCLEOTIDE SEQUENCE [LARGE SCALE GENOMIC DNA]</scope>
    <source>
        <strain evidence="2 3">BT328</strain>
    </source>
</reference>
<keyword evidence="1" id="KW-0472">Membrane</keyword>
<gene>
    <name evidence="2" type="ORF">G8759_19810</name>
</gene>
<feature type="transmembrane region" description="Helical" evidence="1">
    <location>
        <begin position="141"/>
        <end position="157"/>
    </location>
</feature>
<dbReference type="Proteomes" id="UP000501802">
    <property type="component" value="Chromosome"/>
</dbReference>
<accession>A0A6G9AQE7</accession>
<dbReference type="EMBL" id="CP050063">
    <property type="protein sequence ID" value="QIP14697.1"/>
    <property type="molecule type" value="Genomic_DNA"/>
</dbReference>
<dbReference type="KEGG" id="spib:G8759_19810"/>
<dbReference type="RefSeq" id="WP_167211272.1">
    <property type="nucleotide sequence ID" value="NZ_CP050063.1"/>
</dbReference>
<name>A0A6G9AQE7_9BACT</name>
<proteinExistence type="predicted"/>
<evidence type="ECO:0000256" key="1">
    <source>
        <dbReference type="SAM" id="Phobius"/>
    </source>
</evidence>
<keyword evidence="1" id="KW-0812">Transmembrane</keyword>
<sequence>MATTYKSGDIVGTWSTRYRVGDGIIPALGHWVDETYVWRLRYLSDVNLWVLTVKSSLSTAWDGKERLQSATDINQYTLDPEFIASEFVQKKILADNAALEKVHLQQSMPLSDSQVQDNTTTLTIANSTKPEVPDPKPRVNTTYLLILAALVLLILVVKRRSS</sequence>
<dbReference type="AlphaFoldDB" id="A0A6G9AQE7"/>
<evidence type="ECO:0000313" key="3">
    <source>
        <dbReference type="Proteomes" id="UP000501802"/>
    </source>
</evidence>
<organism evidence="2 3">
    <name type="scientific">Spirosoma aureum</name>
    <dbReference type="NCBI Taxonomy" id="2692134"/>
    <lineage>
        <taxon>Bacteria</taxon>
        <taxon>Pseudomonadati</taxon>
        <taxon>Bacteroidota</taxon>
        <taxon>Cytophagia</taxon>
        <taxon>Cytophagales</taxon>
        <taxon>Cytophagaceae</taxon>
        <taxon>Spirosoma</taxon>
    </lineage>
</organism>
<evidence type="ECO:0000313" key="2">
    <source>
        <dbReference type="EMBL" id="QIP14697.1"/>
    </source>
</evidence>
<keyword evidence="1" id="KW-1133">Transmembrane helix</keyword>
<protein>
    <submittedName>
        <fullName evidence="2">Uncharacterized protein</fullName>
    </submittedName>
</protein>